<reference evidence="2" key="1">
    <citation type="journal article" date="2013" name="Genome Announc.">
        <title>First genome sequence of a syntrophic acetate-oxidizing bacterium, Tepidanaerobacter acetatoxydans strain Re1.</title>
        <authorList>
            <person name="Manzoor S."/>
            <person name="Bongcam-Rudloff E."/>
            <person name="Schnurer A."/>
            <person name="Muller B."/>
        </authorList>
    </citation>
    <scope>NUCLEOTIDE SEQUENCE [LARGE SCALE GENOMIC DNA]</scope>
    <source>
        <strain evidence="2">Re1</strain>
    </source>
</reference>
<gene>
    <name evidence="1" type="ordered locus">TEPIRE1_0892</name>
</gene>
<evidence type="ECO:0000313" key="2">
    <source>
        <dbReference type="Proteomes" id="UP000010802"/>
    </source>
</evidence>
<dbReference type="PATRIC" id="fig|1209989.3.peg.990"/>
<dbReference type="Proteomes" id="UP000010802">
    <property type="component" value="Chromosome"/>
</dbReference>
<evidence type="ECO:0000313" key="1">
    <source>
        <dbReference type="EMBL" id="CCP25609.1"/>
    </source>
</evidence>
<organism evidence="1 2">
    <name type="scientific">Tepidanaerobacter acetatoxydans (strain DSM 21804 / JCM 16047 / Re1)</name>
    <dbReference type="NCBI Taxonomy" id="1209989"/>
    <lineage>
        <taxon>Bacteria</taxon>
        <taxon>Bacillati</taxon>
        <taxon>Bacillota</taxon>
        <taxon>Clostridia</taxon>
        <taxon>Thermosediminibacterales</taxon>
        <taxon>Tepidanaerobacteraceae</taxon>
        <taxon>Tepidanaerobacter</taxon>
    </lineage>
</organism>
<dbReference type="KEGG" id="tae:TepiRe1_0892"/>
<dbReference type="HOGENOM" id="CLU_137779_0_1_9"/>
<dbReference type="NCBIfam" id="TIGR03826">
    <property type="entry name" value="YvyF"/>
    <property type="match status" value="1"/>
</dbReference>
<dbReference type="OrthoDB" id="1739831at2"/>
<dbReference type="KEGG" id="tep:TepRe1_0822"/>
<dbReference type="STRING" id="1209989.TepRe1_0822"/>
<accession>F4LX25</accession>
<sequence length="140" mass="15813">MDLRNCPECGKLFVYNHRNLCPACLKKDEEGFDRVRDFLYDNPQATLEEISEATGVSTKSILEYLKEGRLMLSSKNVNIVLSCETCGAPILYGRFCEKCTGKLKGGFTSGQQSIFVDEDMKGKLHLSKLRKDKKGDKYSK</sequence>
<accession>L0RZH4</accession>
<proteinExistence type="predicted"/>
<dbReference type="EMBL" id="HF563609">
    <property type="protein sequence ID" value="CCP25609.1"/>
    <property type="molecule type" value="Genomic_DNA"/>
</dbReference>
<dbReference type="AlphaFoldDB" id="F4LX25"/>
<evidence type="ECO:0008006" key="3">
    <source>
        <dbReference type="Google" id="ProtNLM"/>
    </source>
</evidence>
<keyword evidence="2" id="KW-1185">Reference proteome</keyword>
<name>F4LX25_TEPAE</name>
<dbReference type="RefSeq" id="WP_013777926.1">
    <property type="nucleotide sequence ID" value="NC_015519.1"/>
</dbReference>
<dbReference type="eggNOG" id="ENOG5032TKA">
    <property type="taxonomic scope" value="Bacteria"/>
</dbReference>
<dbReference type="InterPro" id="IPR022258">
    <property type="entry name" value="Flagellar_operon_YvyF"/>
</dbReference>
<protein>
    <recommendedName>
        <fullName evidence="3">MerR family transcriptional regulator</fullName>
    </recommendedName>
</protein>